<sequence length="226" mass="24826">MTLNEGQNLACNHRFCGQYEGEESGLFYNRFRYYSPETGQYLLPDPLGLAGGVNPYGYVSNPVSFVDPFGLVGCSGAKPNPQSKPDFYVGPAGPSVTMPSTAYRYMNSESPYAAQTIASKSAPLSYFGYTKYKTGHEARDAYQIFYEKGNPDSWSNARLRGEFDTLQLYKNGVPQVKVPLASGGKGPSYELFTSAYPQYGKGGALQLLPVEKGYSVSFDKIRIIPE</sequence>
<evidence type="ECO:0000313" key="1">
    <source>
        <dbReference type="EMBL" id="ETS33643.1"/>
    </source>
</evidence>
<protein>
    <submittedName>
        <fullName evidence="1">RHS repeat-associated core</fullName>
    </submittedName>
</protein>
<dbReference type="PRINTS" id="PR00394">
    <property type="entry name" value="RHSPROTEIN"/>
</dbReference>
<dbReference type="InterPro" id="IPR022385">
    <property type="entry name" value="Rhs_assc_core"/>
</dbReference>
<gene>
    <name evidence="1" type="ORF">PTE_00819</name>
</gene>
<accession>W3VCX3</accession>
<proteinExistence type="predicted"/>
<dbReference type="PANTHER" id="PTHR32305">
    <property type="match status" value="1"/>
</dbReference>
<organism evidence="1 2">
    <name type="scientific">Photorhabdus khanii NC19</name>
    <dbReference type="NCBI Taxonomy" id="1004151"/>
    <lineage>
        <taxon>Bacteria</taxon>
        <taxon>Pseudomonadati</taxon>
        <taxon>Pseudomonadota</taxon>
        <taxon>Gammaproteobacteria</taxon>
        <taxon>Enterobacterales</taxon>
        <taxon>Morganellaceae</taxon>
        <taxon>Photorhabdus</taxon>
    </lineage>
</organism>
<name>W3VCX3_9GAMM</name>
<dbReference type="AlphaFoldDB" id="W3VCX3"/>
<keyword evidence="2" id="KW-1185">Reference proteome</keyword>
<evidence type="ECO:0000313" key="2">
    <source>
        <dbReference type="Proteomes" id="UP000018957"/>
    </source>
</evidence>
<dbReference type="PANTHER" id="PTHR32305:SF15">
    <property type="entry name" value="PROTEIN RHSA-RELATED"/>
    <property type="match status" value="1"/>
</dbReference>
<comment type="caution">
    <text evidence="1">The sequence shown here is derived from an EMBL/GenBank/DDBJ whole genome shotgun (WGS) entry which is preliminary data.</text>
</comment>
<reference evidence="1 2" key="1">
    <citation type="submission" date="2013-11" db="EMBL/GenBank/DDBJ databases">
        <title>Elucidation of the Photorhabdus temperata genome and generation of transposon mutant library to identify motility mutants.</title>
        <authorList>
            <person name="Hurst S.G.IV."/>
            <person name="Micheals B."/>
            <person name="Abebe-Akele F."/>
            <person name="Rowedder H."/>
            <person name="Bullock H."/>
            <person name="Jackobeck R."/>
            <person name="Janicki E."/>
            <person name="Tisa L.S."/>
        </authorList>
    </citation>
    <scope>NUCLEOTIDE SEQUENCE [LARGE SCALE GENOMIC DNA]</scope>
    <source>
        <strain evidence="1 2">NC19</strain>
    </source>
</reference>
<dbReference type="EMBL" id="AYSJ01000002">
    <property type="protein sequence ID" value="ETS33643.1"/>
    <property type="molecule type" value="Genomic_DNA"/>
</dbReference>
<dbReference type="Gene3D" id="2.180.10.10">
    <property type="entry name" value="RHS repeat-associated core"/>
    <property type="match status" value="1"/>
</dbReference>
<dbReference type="NCBIfam" id="TIGR03696">
    <property type="entry name" value="Rhs_assc_core"/>
    <property type="match status" value="1"/>
</dbReference>
<dbReference type="PATRIC" id="fig|1004151.3.peg.876"/>
<dbReference type="InterPro" id="IPR050708">
    <property type="entry name" value="T6SS_VgrG/RHS"/>
</dbReference>
<dbReference type="Proteomes" id="UP000018957">
    <property type="component" value="Unassembled WGS sequence"/>
</dbReference>